<dbReference type="PROSITE" id="PS50096">
    <property type="entry name" value="IQ"/>
    <property type="match status" value="1"/>
</dbReference>
<feature type="region of interest" description="Disordered" evidence="2">
    <location>
        <begin position="1004"/>
        <end position="1040"/>
    </location>
</feature>
<feature type="region of interest" description="Disordered" evidence="2">
    <location>
        <begin position="1"/>
        <end position="61"/>
    </location>
</feature>
<dbReference type="Proteomes" id="UP000053201">
    <property type="component" value="Unassembled WGS sequence"/>
</dbReference>
<dbReference type="RefSeq" id="XP_016604233.1">
    <property type="nucleotide sequence ID" value="XM_016756505.1"/>
</dbReference>
<dbReference type="GeneID" id="27691516"/>
<evidence type="ECO:0000256" key="1">
    <source>
        <dbReference type="SAM" id="Coils"/>
    </source>
</evidence>
<gene>
    <name evidence="3" type="ORF">SPPG_08347</name>
</gene>
<dbReference type="AlphaFoldDB" id="A0A0L0H654"/>
<dbReference type="OrthoDB" id="2156600at2759"/>
<sequence length="1245" mass="139995">MVYINHPPTPTTERPRTSRARSANQRPPRPRITSAPPTRSTPVTITHAIQSSRATSGKSVRTRRDSVFSSWTSRAGSARSAGGWWEGEEWEDGPLAWEPKCTFLDVSEARRGASLPDLVGEQDAYMSTKLRDQDEQDETTTQVQTLLNTRPISSKHVRIAQDIRHSIPSTPNPPVSRPPSSRPRTGRTAPRHESVNHLLRKSIHPETNVDEQSVQREGLYSLLHMGRIPPDANVSKSLINKAQEKLDGTAHLDIPLSYESCVKVAQPMPVKEVIGKPPTTTPDDRETKKEAYPTTEPRPSKVSLVPATLPLPDPLNEIHFVIHKGRTMQRTPAYERFIRILTLDIRTVEMVIEKLESLCQEFHVLWAEVGAKNLCDLAGRPVIWPIKKEDLLKSFVNRQEVESLLRKPGQRYRGRNGEAAAITKLQSWWRSILCRRDYIDRLAHLKAAATLWFYWKMKMKRRMLFLDGQRKLQLHYEQCAQRTQILHKNWATQFKHQRRLVIHIPSTYSSPSGLHNAEVGRLLDMHDATLEVVYIAQTDDANVLDELYKLLHLSFSPSSNVFSRLHIIAPEASHLFQPGSSVAAMLDASPKALKQLRTVMEGKKCFFVTGRVGDAEVRLSAVLNAPILSTIPEPHKDPLPISSQWSFLKSINVPVPEGQVLEPNNLGQWYEAFRELLVENLSVKRWLVMCNGREGVGVIDTLTIATHMGLPTTFSEALESIVQVPRPKDFIINLLSHGGVVHADVGRGRRTVVHCFVEPDGESRVLGMGDEIFDESTTHLLTLFPPLSPPPETAVSHILQNCHDASLNGYITLTFNTNGSTCQCVSVTPYYTRAAAVCQTWLLSTGTRFDGRGKYLFNVSIGRSLQLEFLRKVVWVDVEGVERKAGVITKEQDERMGIWTVLEHNLLANMSRPALMASLREGGIAYDFKWRQGTLFPTVDTTPRLDSLPMLCSGRSMSDCLELVLRNLVVVGRRVSSQRLAGRGNLMDIAEKVGKELEVVRQDTHLRGRISPPPSTDPLSNAPPLYAAHTTPPPAPQSPLERYISHLVPLPPIPRPPTPPIPTPPSPELLSKSIPSHALQQEHSDWNAVRPASPVMPERLTDPTRIPPGMLSPQMYLSALEDQMRKRDQAKRDEEEREALKKLRENLPEKVVTPVKTRLRVTDFMGMRKTQERKVVSMVDKRHVAQELPDFDTPIDFASRRTSVSAPIDRRLSISQRRSSFQSSSLVKEESLVMQVLAGLFSETE</sequence>
<evidence type="ECO:0000313" key="4">
    <source>
        <dbReference type="Proteomes" id="UP000053201"/>
    </source>
</evidence>
<evidence type="ECO:0000256" key="2">
    <source>
        <dbReference type="SAM" id="MobiDB-lite"/>
    </source>
</evidence>
<name>A0A0L0H654_SPIPD</name>
<organism evidence="3 4">
    <name type="scientific">Spizellomyces punctatus (strain DAOM BR117)</name>
    <dbReference type="NCBI Taxonomy" id="645134"/>
    <lineage>
        <taxon>Eukaryota</taxon>
        <taxon>Fungi</taxon>
        <taxon>Fungi incertae sedis</taxon>
        <taxon>Chytridiomycota</taxon>
        <taxon>Chytridiomycota incertae sedis</taxon>
        <taxon>Chytridiomycetes</taxon>
        <taxon>Spizellomycetales</taxon>
        <taxon>Spizellomycetaceae</taxon>
        <taxon>Spizellomyces</taxon>
    </lineage>
</organism>
<proteinExistence type="predicted"/>
<feature type="coiled-coil region" evidence="1">
    <location>
        <begin position="1117"/>
        <end position="1146"/>
    </location>
</feature>
<feature type="compositionally biased region" description="Pro residues" evidence="2">
    <location>
        <begin position="170"/>
        <end position="181"/>
    </location>
</feature>
<feature type="region of interest" description="Disordered" evidence="2">
    <location>
        <begin position="163"/>
        <end position="193"/>
    </location>
</feature>
<keyword evidence="4" id="KW-1185">Reference proteome</keyword>
<feature type="compositionally biased region" description="Polar residues" evidence="2">
    <location>
        <begin position="35"/>
        <end position="59"/>
    </location>
</feature>
<dbReference type="PANTHER" id="PTHR14465">
    <property type="entry name" value="IQ DOMAIN-CONTAINING PROTEIN H"/>
    <property type="match status" value="1"/>
</dbReference>
<dbReference type="InParanoid" id="A0A0L0H654"/>
<dbReference type="EMBL" id="KQ257470">
    <property type="protein sequence ID" value="KNC96193.1"/>
    <property type="molecule type" value="Genomic_DNA"/>
</dbReference>
<feature type="compositionally biased region" description="Basic and acidic residues" evidence="2">
    <location>
        <begin position="282"/>
        <end position="291"/>
    </location>
</feature>
<evidence type="ECO:0000313" key="3">
    <source>
        <dbReference type="EMBL" id="KNC96193.1"/>
    </source>
</evidence>
<dbReference type="VEuPathDB" id="FungiDB:SPPG_08347"/>
<dbReference type="InterPro" id="IPR038752">
    <property type="entry name" value="IQCH"/>
</dbReference>
<feature type="region of interest" description="Disordered" evidence="2">
    <location>
        <begin position="272"/>
        <end position="302"/>
    </location>
</feature>
<reference evidence="3 4" key="1">
    <citation type="submission" date="2009-08" db="EMBL/GenBank/DDBJ databases">
        <title>The Genome Sequence of Spizellomyces punctatus strain DAOM BR117.</title>
        <authorList>
            <consortium name="The Broad Institute Genome Sequencing Platform"/>
            <person name="Russ C."/>
            <person name="Cuomo C."/>
            <person name="Shea T."/>
            <person name="Young S.K."/>
            <person name="Zeng Q."/>
            <person name="Koehrsen M."/>
            <person name="Haas B."/>
            <person name="Borodovsky M."/>
            <person name="Guigo R."/>
            <person name="Alvarado L."/>
            <person name="Berlin A."/>
            <person name="Bochicchio J."/>
            <person name="Borenstein D."/>
            <person name="Chapman S."/>
            <person name="Chen Z."/>
            <person name="Engels R."/>
            <person name="Freedman E."/>
            <person name="Gellesch M."/>
            <person name="Goldberg J."/>
            <person name="Griggs A."/>
            <person name="Gujja S."/>
            <person name="Heiman D."/>
            <person name="Hepburn T."/>
            <person name="Howarth C."/>
            <person name="Jen D."/>
            <person name="Larson L."/>
            <person name="Lewis B."/>
            <person name="Mehta T."/>
            <person name="Park D."/>
            <person name="Pearson M."/>
            <person name="Roberts A."/>
            <person name="Saif S."/>
            <person name="Shenoy N."/>
            <person name="Sisk P."/>
            <person name="Stolte C."/>
            <person name="Sykes S."/>
            <person name="Thomson T."/>
            <person name="Walk T."/>
            <person name="White J."/>
            <person name="Yandava C."/>
            <person name="Burger G."/>
            <person name="Gray M.W."/>
            <person name="Holland P.W.H."/>
            <person name="King N."/>
            <person name="Lang F.B.F."/>
            <person name="Roger A.J."/>
            <person name="Ruiz-Trillo I."/>
            <person name="Lander E."/>
            <person name="Nusbaum C."/>
        </authorList>
    </citation>
    <scope>NUCLEOTIDE SEQUENCE [LARGE SCALE GENOMIC DNA]</scope>
    <source>
        <strain evidence="3 4">DAOM BR117</strain>
    </source>
</reference>
<keyword evidence="1" id="KW-0175">Coiled coil</keyword>
<accession>A0A0L0H654</accession>
<protein>
    <submittedName>
        <fullName evidence="3">Uncharacterized protein</fullName>
    </submittedName>
</protein>
<dbReference type="eggNOG" id="ENOG502QSF3">
    <property type="taxonomic scope" value="Eukaryota"/>
</dbReference>
<dbReference type="PANTHER" id="PTHR14465:SF0">
    <property type="entry name" value="IQ DOMAIN-CONTAINING PROTEIN H"/>
    <property type="match status" value="1"/>
</dbReference>